<accession>A0A138ZYK8</accession>
<dbReference type="OrthoDB" id="2152435at2759"/>
<evidence type="ECO:0008006" key="6">
    <source>
        <dbReference type="Google" id="ProtNLM"/>
    </source>
</evidence>
<reference evidence="4 5" key="1">
    <citation type="journal article" date="2015" name="Genome Biol. Evol.">
        <title>Phylogenomic analyses indicate that early fungi evolved digesting cell walls of algal ancestors of land plants.</title>
        <authorList>
            <person name="Chang Y."/>
            <person name="Wang S."/>
            <person name="Sekimoto S."/>
            <person name="Aerts A.L."/>
            <person name="Choi C."/>
            <person name="Clum A."/>
            <person name="LaButti K.M."/>
            <person name="Lindquist E.A."/>
            <person name="Yee Ngan C."/>
            <person name="Ohm R.A."/>
            <person name="Salamov A.A."/>
            <person name="Grigoriev I.V."/>
            <person name="Spatafora J.W."/>
            <person name="Berbee M.L."/>
        </authorList>
    </citation>
    <scope>NUCLEOTIDE SEQUENCE [LARGE SCALE GENOMIC DNA]</scope>
    <source>
        <strain evidence="4 5">JEL478</strain>
    </source>
</reference>
<protein>
    <recommendedName>
        <fullName evidence="6">Coiled-coil domain-containing protein 112</fullName>
    </recommendedName>
</protein>
<organism evidence="4 5">
    <name type="scientific">Gonapodya prolifera (strain JEL478)</name>
    <name type="common">Monoblepharis prolifera</name>
    <dbReference type="NCBI Taxonomy" id="1344416"/>
    <lineage>
        <taxon>Eukaryota</taxon>
        <taxon>Fungi</taxon>
        <taxon>Fungi incertae sedis</taxon>
        <taxon>Chytridiomycota</taxon>
        <taxon>Chytridiomycota incertae sedis</taxon>
        <taxon>Monoblepharidomycetes</taxon>
        <taxon>Monoblepharidales</taxon>
        <taxon>Gonapodyaceae</taxon>
        <taxon>Gonapodya</taxon>
    </lineage>
</organism>
<evidence type="ECO:0000256" key="1">
    <source>
        <dbReference type="ARBA" id="ARBA00023054"/>
    </source>
</evidence>
<feature type="compositionally biased region" description="Basic and acidic residues" evidence="3">
    <location>
        <begin position="477"/>
        <end position="492"/>
    </location>
</feature>
<evidence type="ECO:0000256" key="3">
    <source>
        <dbReference type="SAM" id="MobiDB-lite"/>
    </source>
</evidence>
<evidence type="ECO:0000313" key="4">
    <source>
        <dbReference type="EMBL" id="KXS09587.1"/>
    </source>
</evidence>
<feature type="region of interest" description="Disordered" evidence="3">
    <location>
        <begin position="449"/>
        <end position="512"/>
    </location>
</feature>
<dbReference type="EMBL" id="KQ965858">
    <property type="protein sequence ID" value="KXS09587.1"/>
    <property type="molecule type" value="Genomic_DNA"/>
</dbReference>
<dbReference type="PANTHER" id="PTHR21549">
    <property type="entry name" value="MUTATED IN BLADDER CANCER 1"/>
    <property type="match status" value="1"/>
</dbReference>
<feature type="compositionally biased region" description="Polar residues" evidence="3">
    <location>
        <begin position="299"/>
        <end position="309"/>
    </location>
</feature>
<dbReference type="InterPro" id="IPR039902">
    <property type="entry name" value="CCDC148/CCDC112"/>
</dbReference>
<evidence type="ECO:0000256" key="2">
    <source>
        <dbReference type="SAM" id="Coils"/>
    </source>
</evidence>
<keyword evidence="5" id="KW-1185">Reference proteome</keyword>
<dbReference type="PANTHER" id="PTHR21549:SF0">
    <property type="entry name" value="COILED-COIL DOMAIN-CONTAINING PROTEIN 112"/>
    <property type="match status" value="1"/>
</dbReference>
<gene>
    <name evidence="4" type="ORF">M427DRAFT_220427</name>
</gene>
<dbReference type="STRING" id="1344416.A0A138ZYK8"/>
<proteinExistence type="predicted"/>
<feature type="compositionally biased region" description="Basic and acidic residues" evidence="3">
    <location>
        <begin position="319"/>
        <end position="375"/>
    </location>
</feature>
<dbReference type="AlphaFoldDB" id="A0A138ZYK8"/>
<evidence type="ECO:0000313" key="5">
    <source>
        <dbReference type="Proteomes" id="UP000070544"/>
    </source>
</evidence>
<feature type="coiled-coil region" evidence="2">
    <location>
        <begin position="25"/>
        <end position="52"/>
    </location>
</feature>
<keyword evidence="1 2" id="KW-0175">Coiled coil</keyword>
<name>A0A138ZYK8_GONPJ</name>
<dbReference type="OMA" id="DIKEHVQ"/>
<dbReference type="Proteomes" id="UP000070544">
    <property type="component" value="Unassembled WGS sequence"/>
</dbReference>
<sequence>MQMDRRPRASNRLPVADVVADDGRAKELRAKKREWCDELKRLQAKLVSLERGMASNMQKAQLPSEFLLEIDEDFAKALNARMSERANLAERVKKIKDSIIILKDGKFPSSKTEYIAALKAVVERIESEIVLFKDFQKEAYGDLLSLERRICAETSALTSRINAFENEDRAAAEAWKAHKVAQTREPDMSPSVATLKTGSSGALAEGNDTIPAPIKQFEDFAARFGHYGGWPENDHRYFVKLRDKLGPQNPNFVDACVEALPTYLNEAIVRHEEWFSEYTFLLSEKKHALAEWKARRSRTLNSAKPGTTETFDDSYEADSQGKAEKNEIEMKRREDQKRRVEQWRKAKERRERESEGKRKEEEAKKSSLVDRRRIEEQTRMKAQADEYRRRKEEAAALKFMEEQARMAEERNRSVPSSEVMERVQKRDADLLRKREALIAAKKQVSIEREQRTAKIRKQALAPSDPDRVLRPTAAFEQRSKVIDRNDDPEKVRAAFSPGKIPHRQTPVWRKGL</sequence>
<feature type="region of interest" description="Disordered" evidence="3">
    <location>
        <begin position="295"/>
        <end position="375"/>
    </location>
</feature>